<protein>
    <submittedName>
        <fullName evidence="1">Uncharacterized protein</fullName>
    </submittedName>
</protein>
<evidence type="ECO:0000313" key="1">
    <source>
        <dbReference type="EMBL" id="ALY08847.1"/>
    </source>
</evidence>
<name>A0A0U4IKS1_9CAUD</name>
<dbReference type="GeneID" id="40069934"/>
<dbReference type="EMBL" id="KU160644">
    <property type="protein sequence ID" value="ALY08847.1"/>
    <property type="molecule type" value="Genomic_DNA"/>
</dbReference>
<organism evidence="1 2">
    <name type="scientific">Arthrobacter phage Galaxy</name>
    <dbReference type="NCBI Taxonomy" id="1772326"/>
    <lineage>
        <taxon>Viruses</taxon>
        <taxon>Duplodnaviria</taxon>
        <taxon>Heunggongvirae</taxon>
        <taxon>Uroviricota</taxon>
        <taxon>Caudoviricetes</taxon>
        <taxon>Galaxyvirus</taxon>
        <taxon>Galaxyvirus galaxy</taxon>
    </lineage>
</organism>
<sequence length="114" mass="12269">MHDEHKLTAVRAAAAYGERVAIFAETLPAAQGIMPEFEALGIMADVVARFRRVNGSHSIAFDRSGGSIEFRSLNSNGCRGASFDRVYVPVCTEPDKVREVLPCLNVSGGPLVGY</sequence>
<dbReference type="Proteomes" id="UP000223164">
    <property type="component" value="Segment"/>
</dbReference>
<evidence type="ECO:0000313" key="2">
    <source>
        <dbReference type="Proteomes" id="UP000223164"/>
    </source>
</evidence>
<gene>
    <name evidence="1" type="primary">1</name>
    <name evidence="1" type="ORF">GALAXY_1</name>
</gene>
<dbReference type="OrthoDB" id="32225at10239"/>
<proteinExistence type="predicted"/>
<reference evidence="1 2" key="1">
    <citation type="submission" date="2015-11" db="EMBL/GenBank/DDBJ databases">
        <authorList>
            <person name="Park Y."/>
            <person name="Guerrero C.A."/>
            <person name="Garlena R.A."/>
            <person name="Russell D.A."/>
            <person name="Pope W.H."/>
            <person name="Jacobs-Sera D."/>
            <person name="Hendrix R.W."/>
            <person name="Hatfull G.F."/>
        </authorList>
    </citation>
    <scope>NUCLEOTIDE SEQUENCE [LARGE SCALE GENOMIC DNA]</scope>
</reference>
<keyword evidence="2" id="KW-1185">Reference proteome</keyword>
<dbReference type="KEGG" id="vg:40069934"/>
<dbReference type="RefSeq" id="YP_009594347.1">
    <property type="nucleotide sequence ID" value="NC_041876.1"/>
</dbReference>
<accession>A0A0U4IKS1</accession>